<feature type="chain" id="PRO_5020433018" evidence="2">
    <location>
        <begin position="18"/>
        <end position="373"/>
    </location>
</feature>
<dbReference type="PROSITE" id="PS51257">
    <property type="entry name" value="PROKAR_LIPOPROTEIN"/>
    <property type="match status" value="1"/>
</dbReference>
<accession>A0A4S3M320</accession>
<evidence type="ECO:0000256" key="2">
    <source>
        <dbReference type="SAM" id="SignalP"/>
    </source>
</evidence>
<keyword evidence="6" id="KW-1185">Reference proteome</keyword>
<comment type="caution">
    <text evidence="5">The sequence shown here is derived from an EMBL/GenBank/DDBJ whole genome shotgun (WGS) entry which is preliminary data.</text>
</comment>
<dbReference type="RefSeq" id="WP_136334975.1">
    <property type="nucleotide sequence ID" value="NZ_QXMP01000001.1"/>
</dbReference>
<dbReference type="Proteomes" id="UP000305939">
    <property type="component" value="Unassembled WGS sequence"/>
</dbReference>
<dbReference type="NCBIfam" id="TIGR01730">
    <property type="entry name" value="RND_mfp"/>
    <property type="match status" value="1"/>
</dbReference>
<dbReference type="InterPro" id="IPR058625">
    <property type="entry name" value="MdtA-like_BSH"/>
</dbReference>
<dbReference type="EMBL" id="SSMC01000001">
    <property type="protein sequence ID" value="THD69486.1"/>
    <property type="molecule type" value="Genomic_DNA"/>
</dbReference>
<dbReference type="Gene3D" id="1.10.287.470">
    <property type="entry name" value="Helix hairpin bin"/>
    <property type="match status" value="1"/>
</dbReference>
<dbReference type="Gene3D" id="2.40.50.100">
    <property type="match status" value="1"/>
</dbReference>
<comment type="similarity">
    <text evidence="1">Belongs to the membrane fusion protein (MFP) (TC 8.A.1) family.</text>
</comment>
<evidence type="ECO:0000259" key="4">
    <source>
        <dbReference type="Pfam" id="PF25944"/>
    </source>
</evidence>
<dbReference type="Gene3D" id="2.40.30.170">
    <property type="match status" value="1"/>
</dbReference>
<dbReference type="InterPro" id="IPR006143">
    <property type="entry name" value="RND_pump_MFP"/>
</dbReference>
<dbReference type="InterPro" id="IPR058626">
    <property type="entry name" value="MdtA-like_b-barrel"/>
</dbReference>
<proteinExistence type="inferred from homology"/>
<name>A0A4S3M320_9FLAO</name>
<feature type="domain" description="Multidrug resistance protein MdtA-like barrel-sandwich hybrid" evidence="3">
    <location>
        <begin position="63"/>
        <end position="188"/>
    </location>
</feature>
<dbReference type="OrthoDB" id="9801814at2"/>
<dbReference type="Gene3D" id="2.40.420.20">
    <property type="match status" value="1"/>
</dbReference>
<feature type="signal peptide" evidence="2">
    <location>
        <begin position="1"/>
        <end position="17"/>
    </location>
</feature>
<keyword evidence="2" id="KW-0732">Signal</keyword>
<evidence type="ECO:0000313" key="5">
    <source>
        <dbReference type="EMBL" id="THD69486.1"/>
    </source>
</evidence>
<dbReference type="GO" id="GO:0005886">
    <property type="term" value="C:plasma membrane"/>
    <property type="evidence" value="ECO:0007669"/>
    <property type="project" value="TreeGrafter"/>
</dbReference>
<evidence type="ECO:0000313" key="6">
    <source>
        <dbReference type="Proteomes" id="UP000305939"/>
    </source>
</evidence>
<dbReference type="PANTHER" id="PTHR30158:SF23">
    <property type="entry name" value="MULTIDRUG RESISTANCE PROTEIN MEXA"/>
    <property type="match status" value="1"/>
</dbReference>
<dbReference type="PRINTS" id="PR01490">
    <property type="entry name" value="RTXTOXIND"/>
</dbReference>
<dbReference type="Pfam" id="PF25944">
    <property type="entry name" value="Beta-barrel_RND"/>
    <property type="match status" value="1"/>
</dbReference>
<protein>
    <submittedName>
        <fullName evidence="5">Efflux RND transporter periplasmic adaptor subunit</fullName>
    </submittedName>
</protein>
<dbReference type="PANTHER" id="PTHR30158">
    <property type="entry name" value="ACRA/E-RELATED COMPONENT OF DRUG EFFLUX TRANSPORTER"/>
    <property type="match status" value="1"/>
</dbReference>
<organism evidence="5 6">
    <name type="scientific">Robertkochia marina</name>
    <dbReference type="NCBI Taxonomy" id="1227945"/>
    <lineage>
        <taxon>Bacteria</taxon>
        <taxon>Pseudomonadati</taxon>
        <taxon>Bacteroidota</taxon>
        <taxon>Flavobacteriia</taxon>
        <taxon>Flavobacteriales</taxon>
        <taxon>Flavobacteriaceae</taxon>
        <taxon>Robertkochia</taxon>
    </lineage>
</organism>
<gene>
    <name evidence="5" type="ORF">E7Z59_03935</name>
</gene>
<dbReference type="AlphaFoldDB" id="A0A4S3M320"/>
<feature type="domain" description="Multidrug resistance protein MdtA-like beta-barrel" evidence="4">
    <location>
        <begin position="221"/>
        <end position="271"/>
    </location>
</feature>
<dbReference type="Pfam" id="PF25917">
    <property type="entry name" value="BSH_RND"/>
    <property type="match status" value="1"/>
</dbReference>
<dbReference type="GO" id="GO:0046677">
    <property type="term" value="P:response to antibiotic"/>
    <property type="evidence" value="ECO:0007669"/>
    <property type="project" value="TreeGrafter"/>
</dbReference>
<reference evidence="5 6" key="1">
    <citation type="submission" date="2019-04" db="EMBL/GenBank/DDBJ databases">
        <title>Draft genome sequence of Robertkochia marina CC-AMO-30D.</title>
        <authorList>
            <person name="Hameed A."/>
            <person name="Lin S.-Y."/>
            <person name="Shahina M."/>
            <person name="Lai W.-A."/>
            <person name="Young C.-C."/>
        </authorList>
    </citation>
    <scope>NUCLEOTIDE SEQUENCE [LARGE SCALE GENOMIC DNA]</scope>
    <source>
        <strain evidence="5 6">CC-AMO-30D</strain>
    </source>
</reference>
<dbReference type="SUPFAM" id="SSF111369">
    <property type="entry name" value="HlyD-like secretion proteins"/>
    <property type="match status" value="1"/>
</dbReference>
<dbReference type="GO" id="GO:0030313">
    <property type="term" value="C:cell envelope"/>
    <property type="evidence" value="ECO:0007669"/>
    <property type="project" value="UniProtKB-SubCell"/>
</dbReference>
<evidence type="ECO:0000259" key="3">
    <source>
        <dbReference type="Pfam" id="PF25917"/>
    </source>
</evidence>
<dbReference type="GO" id="GO:0022857">
    <property type="term" value="F:transmembrane transporter activity"/>
    <property type="evidence" value="ECO:0007669"/>
    <property type="project" value="InterPro"/>
</dbReference>
<sequence>MKYMRFFFILLFSIVLLGCKDKGSEGAQETSGPPPIKVLEVKKGSITGYQNFPTSIQGIISSKVRAKVSGYIQEVLVDEGERVVQGQPMFRLETETLDEDAQAARASVNAAQVEVDKLIPLVEQNIISAVQLETARANLARAKSNYNSISAKIGYATVKSPVNGFVGSIPYREGTLVSPNDPRPLTTVSNIERVFAFFSMNETQYLDFLQESEGTTIEEKIRNFPPVLLQLANGSVYGMEGKIETVSGQINPESGTVSFRAVFDNPDMLLSDGNSGTIKVPAVYDDHLLVPERSVYDLQGEIFAYRVRDDNTVEGVKLEYIDNVDAQYVVTGGLQPGDMIVAIGPGKLRPSQKIDPQPVPYDSVAKPIESIFK</sequence>
<evidence type="ECO:0000256" key="1">
    <source>
        <dbReference type="ARBA" id="ARBA00009477"/>
    </source>
</evidence>